<protein>
    <submittedName>
        <fullName evidence="1">Uncharacterized protein</fullName>
    </submittedName>
</protein>
<organism evidence="1 2">
    <name type="scientific">Aegilops tauschii subsp. strangulata</name>
    <name type="common">Goatgrass</name>
    <dbReference type="NCBI Taxonomy" id="200361"/>
    <lineage>
        <taxon>Eukaryota</taxon>
        <taxon>Viridiplantae</taxon>
        <taxon>Streptophyta</taxon>
        <taxon>Embryophyta</taxon>
        <taxon>Tracheophyta</taxon>
        <taxon>Spermatophyta</taxon>
        <taxon>Magnoliopsida</taxon>
        <taxon>Liliopsida</taxon>
        <taxon>Poales</taxon>
        <taxon>Poaceae</taxon>
        <taxon>BOP clade</taxon>
        <taxon>Pooideae</taxon>
        <taxon>Triticodae</taxon>
        <taxon>Triticeae</taxon>
        <taxon>Triticinae</taxon>
        <taxon>Aegilops</taxon>
    </lineage>
</organism>
<keyword evidence="2" id="KW-1185">Reference proteome</keyword>
<dbReference type="EnsemblPlants" id="AET7Gv20756400.12">
    <property type="protein sequence ID" value="AET7Gv20756400.12"/>
    <property type="gene ID" value="AET7Gv20756400"/>
</dbReference>
<dbReference type="Proteomes" id="UP000015105">
    <property type="component" value="Chromosome 7D"/>
</dbReference>
<reference evidence="1" key="3">
    <citation type="journal article" date="2017" name="Nature">
        <title>Genome sequence of the progenitor of the wheat D genome Aegilops tauschii.</title>
        <authorList>
            <person name="Luo M.C."/>
            <person name="Gu Y.Q."/>
            <person name="Puiu D."/>
            <person name="Wang H."/>
            <person name="Twardziok S.O."/>
            <person name="Deal K.R."/>
            <person name="Huo N."/>
            <person name="Zhu T."/>
            <person name="Wang L."/>
            <person name="Wang Y."/>
            <person name="McGuire P.E."/>
            <person name="Liu S."/>
            <person name="Long H."/>
            <person name="Ramasamy R.K."/>
            <person name="Rodriguez J.C."/>
            <person name="Van S.L."/>
            <person name="Yuan L."/>
            <person name="Wang Z."/>
            <person name="Xia Z."/>
            <person name="Xiao L."/>
            <person name="Anderson O.D."/>
            <person name="Ouyang S."/>
            <person name="Liang Y."/>
            <person name="Zimin A.V."/>
            <person name="Pertea G."/>
            <person name="Qi P."/>
            <person name="Bennetzen J.L."/>
            <person name="Dai X."/>
            <person name="Dawson M.W."/>
            <person name="Muller H.G."/>
            <person name="Kugler K."/>
            <person name="Rivarola-Duarte L."/>
            <person name="Spannagl M."/>
            <person name="Mayer K.F.X."/>
            <person name="Lu F.H."/>
            <person name="Bevan M.W."/>
            <person name="Leroy P."/>
            <person name="Li P."/>
            <person name="You F.M."/>
            <person name="Sun Q."/>
            <person name="Liu Z."/>
            <person name="Lyons E."/>
            <person name="Wicker T."/>
            <person name="Salzberg S.L."/>
            <person name="Devos K.M."/>
            <person name="Dvorak J."/>
        </authorList>
    </citation>
    <scope>NUCLEOTIDE SEQUENCE [LARGE SCALE GENOMIC DNA]</scope>
    <source>
        <strain evidence="1">cv. AL8/78</strain>
    </source>
</reference>
<sequence length="131" mass="14582">MLALHSISLDAPSWTQVHQQTGAGANKRPELVADSLDIDNLEFLSAVFCSYSLTIYIGALAVTRRSCDVTPADIFICNFRYLSNAAPDLQTSCAVASAFLRFAPLLVRNGPERRRRRSSEMRRRNIRGNAH</sequence>
<proteinExistence type="predicted"/>
<reference evidence="1" key="5">
    <citation type="journal article" date="2021" name="G3 (Bethesda)">
        <title>Aegilops tauschii genome assembly Aet v5.0 features greater sequence contiguity and improved annotation.</title>
        <authorList>
            <person name="Wang L."/>
            <person name="Zhu T."/>
            <person name="Rodriguez J.C."/>
            <person name="Deal K.R."/>
            <person name="Dubcovsky J."/>
            <person name="McGuire P.E."/>
            <person name="Lux T."/>
            <person name="Spannagl M."/>
            <person name="Mayer K.F.X."/>
            <person name="Baldrich P."/>
            <person name="Meyers B.C."/>
            <person name="Huo N."/>
            <person name="Gu Y.Q."/>
            <person name="Zhou H."/>
            <person name="Devos K.M."/>
            <person name="Bennetzen J.L."/>
            <person name="Unver T."/>
            <person name="Budak H."/>
            <person name="Gulick P.J."/>
            <person name="Galiba G."/>
            <person name="Kalapos B."/>
            <person name="Nelson D.R."/>
            <person name="Li P."/>
            <person name="You F.M."/>
            <person name="Luo M.C."/>
            <person name="Dvorak J."/>
        </authorList>
    </citation>
    <scope>NUCLEOTIDE SEQUENCE [LARGE SCALE GENOMIC DNA]</scope>
    <source>
        <strain evidence="1">cv. AL8/78</strain>
    </source>
</reference>
<accession>A0A453RY42</accession>
<dbReference type="AlphaFoldDB" id="A0A453RY42"/>
<reference evidence="2" key="1">
    <citation type="journal article" date="2014" name="Science">
        <title>Ancient hybridizations among the ancestral genomes of bread wheat.</title>
        <authorList>
            <consortium name="International Wheat Genome Sequencing Consortium,"/>
            <person name="Marcussen T."/>
            <person name="Sandve S.R."/>
            <person name="Heier L."/>
            <person name="Spannagl M."/>
            <person name="Pfeifer M."/>
            <person name="Jakobsen K.S."/>
            <person name="Wulff B.B."/>
            <person name="Steuernagel B."/>
            <person name="Mayer K.F."/>
            <person name="Olsen O.A."/>
        </authorList>
    </citation>
    <scope>NUCLEOTIDE SEQUENCE [LARGE SCALE GENOMIC DNA]</scope>
    <source>
        <strain evidence="2">cv. AL8/78</strain>
    </source>
</reference>
<reference evidence="1" key="4">
    <citation type="submission" date="2019-03" db="UniProtKB">
        <authorList>
            <consortium name="EnsemblPlants"/>
        </authorList>
    </citation>
    <scope>IDENTIFICATION</scope>
</reference>
<evidence type="ECO:0000313" key="1">
    <source>
        <dbReference type="EnsemblPlants" id="AET7Gv20756400.12"/>
    </source>
</evidence>
<dbReference type="Gramene" id="AET7Gv20756400.12">
    <property type="protein sequence ID" value="AET7Gv20756400.12"/>
    <property type="gene ID" value="AET7Gv20756400"/>
</dbReference>
<reference evidence="2" key="2">
    <citation type="journal article" date="2017" name="Nat. Plants">
        <title>The Aegilops tauschii genome reveals multiple impacts of transposons.</title>
        <authorList>
            <person name="Zhao G."/>
            <person name="Zou C."/>
            <person name="Li K."/>
            <person name="Wang K."/>
            <person name="Li T."/>
            <person name="Gao L."/>
            <person name="Zhang X."/>
            <person name="Wang H."/>
            <person name="Yang Z."/>
            <person name="Liu X."/>
            <person name="Jiang W."/>
            <person name="Mao L."/>
            <person name="Kong X."/>
            <person name="Jiao Y."/>
            <person name="Jia J."/>
        </authorList>
    </citation>
    <scope>NUCLEOTIDE SEQUENCE [LARGE SCALE GENOMIC DNA]</scope>
    <source>
        <strain evidence="2">cv. AL8/78</strain>
    </source>
</reference>
<name>A0A453RY42_AEGTS</name>
<evidence type="ECO:0000313" key="2">
    <source>
        <dbReference type="Proteomes" id="UP000015105"/>
    </source>
</evidence>